<protein>
    <submittedName>
        <fullName evidence="1">Uncharacterized protein</fullName>
    </submittedName>
</protein>
<evidence type="ECO:0000313" key="4">
    <source>
        <dbReference type="Proteomes" id="UP000045840"/>
    </source>
</evidence>
<dbReference type="EMBL" id="CQAZ01000053">
    <property type="protein sequence ID" value="CNI46527.1"/>
    <property type="molecule type" value="Genomic_DNA"/>
</dbReference>
<dbReference type="AlphaFoldDB" id="A0A0T9R7T4"/>
<name>A0A0T9R7T4_9GAMM</name>
<gene>
    <name evidence="1" type="ORF">ERS008529_04110</name>
    <name evidence="2" type="ORF">ERS137968_01481</name>
</gene>
<evidence type="ECO:0000313" key="1">
    <source>
        <dbReference type="EMBL" id="CNI46527.1"/>
    </source>
</evidence>
<keyword evidence="3" id="KW-1185">Reference proteome</keyword>
<dbReference type="STRING" id="1288385.ERS137968_01481"/>
<dbReference type="Proteomes" id="UP000045840">
    <property type="component" value="Unassembled WGS sequence"/>
</dbReference>
<organism evidence="1 4">
    <name type="scientific">Yersinia pekkanenii</name>
    <dbReference type="NCBI Taxonomy" id="1288385"/>
    <lineage>
        <taxon>Bacteria</taxon>
        <taxon>Pseudomonadati</taxon>
        <taxon>Pseudomonadota</taxon>
        <taxon>Gammaproteobacteria</taxon>
        <taxon>Enterobacterales</taxon>
        <taxon>Yersiniaceae</taxon>
        <taxon>Yersinia</taxon>
    </lineage>
</organism>
<reference evidence="2 3" key="1">
    <citation type="submission" date="2015-03" db="EMBL/GenBank/DDBJ databases">
        <authorList>
            <consortium name="Pathogen Informatics"/>
            <person name="Murphy D."/>
        </authorList>
    </citation>
    <scope>NUCLEOTIDE SEQUENCE [LARGE SCALE GENOMIC DNA]</scope>
    <source>
        <strain evidence="3">type strain: CIP110230</strain>
        <strain evidence="2">Type strain: CIP110230</strain>
    </source>
</reference>
<sequence>MSDKIIPRQPLQDGCSVNTANTFGTWFAEANLDELKQAALAAVPGPWTSQSGYPRMIVSETEKWTHYDDCGNPEFTGPAWVCNVGDSQNNADFISLANPAVVLELIAQLEAANEKLLVPVALPNIGITAAPEFMPDAKVIPIVVAHAAIKAAGFTTSEDKS</sequence>
<dbReference type="RefSeq" id="WP_049614945.1">
    <property type="nucleotide sequence ID" value="NZ_CAWMMU010000005.1"/>
</dbReference>
<reference evidence="1" key="3">
    <citation type="submission" date="2015-03" db="EMBL/GenBank/DDBJ databases">
        <authorList>
            <person name="Murphy D."/>
        </authorList>
    </citation>
    <scope>NUCLEOTIDE SEQUENCE [LARGE SCALE GENOMIC DNA]</scope>
    <source>
        <strain evidence="1">A125KOH2</strain>
    </source>
</reference>
<accession>A0A0T9R7T4</accession>
<dbReference type="Proteomes" id="UP000044625">
    <property type="component" value="Unassembled WGS sequence"/>
</dbReference>
<proteinExistence type="predicted"/>
<evidence type="ECO:0000313" key="3">
    <source>
        <dbReference type="Proteomes" id="UP000044625"/>
    </source>
</evidence>
<reference evidence="4" key="2">
    <citation type="submission" date="2015-03" db="EMBL/GenBank/DDBJ databases">
        <authorList>
            <consortium name="Pathogen Informatics"/>
        </authorList>
    </citation>
    <scope>NUCLEOTIDE SEQUENCE [LARGE SCALE GENOMIC DNA]</scope>
    <source>
        <strain evidence="4">A125KOH2</strain>
    </source>
</reference>
<dbReference type="EMBL" id="CWJL01000005">
    <property type="protein sequence ID" value="CRY65743.1"/>
    <property type="molecule type" value="Genomic_DNA"/>
</dbReference>
<evidence type="ECO:0000313" key="2">
    <source>
        <dbReference type="EMBL" id="CRY65743.1"/>
    </source>
</evidence>